<name>A0ABV7V3Q6_9SPHN</name>
<evidence type="ECO:0000256" key="3">
    <source>
        <dbReference type="ARBA" id="ARBA00022448"/>
    </source>
</evidence>
<organism evidence="13 14">
    <name type="scientific">Novosphingobium pokkalii</name>
    <dbReference type="NCBI Taxonomy" id="1770194"/>
    <lineage>
        <taxon>Bacteria</taxon>
        <taxon>Pseudomonadati</taxon>
        <taxon>Pseudomonadota</taxon>
        <taxon>Alphaproteobacteria</taxon>
        <taxon>Sphingomonadales</taxon>
        <taxon>Sphingomonadaceae</taxon>
        <taxon>Novosphingobium</taxon>
    </lineage>
</organism>
<evidence type="ECO:0000259" key="11">
    <source>
        <dbReference type="Pfam" id="PF25994"/>
    </source>
</evidence>
<dbReference type="InterPro" id="IPR058781">
    <property type="entry name" value="HH_AprE-like"/>
</dbReference>
<evidence type="ECO:0000256" key="1">
    <source>
        <dbReference type="ARBA" id="ARBA00004377"/>
    </source>
</evidence>
<evidence type="ECO:0000259" key="12">
    <source>
        <dbReference type="Pfam" id="PF26002"/>
    </source>
</evidence>
<evidence type="ECO:0000256" key="10">
    <source>
        <dbReference type="SAM" id="Coils"/>
    </source>
</evidence>
<evidence type="ECO:0000256" key="9">
    <source>
        <dbReference type="RuleBase" id="RU365093"/>
    </source>
</evidence>
<keyword evidence="6 9" id="KW-0812">Transmembrane</keyword>
<keyword evidence="10" id="KW-0175">Coiled coil</keyword>
<dbReference type="Gene3D" id="2.40.50.100">
    <property type="match status" value="1"/>
</dbReference>
<keyword evidence="4 9" id="KW-1003">Cell membrane</keyword>
<dbReference type="EMBL" id="JBHRYE010000013">
    <property type="protein sequence ID" value="MFC3671602.1"/>
    <property type="molecule type" value="Genomic_DNA"/>
</dbReference>
<evidence type="ECO:0000256" key="6">
    <source>
        <dbReference type="ARBA" id="ARBA00022692"/>
    </source>
</evidence>
<dbReference type="Gene3D" id="2.40.30.170">
    <property type="match status" value="1"/>
</dbReference>
<protein>
    <recommendedName>
        <fullName evidence="9">Membrane fusion protein (MFP) family protein</fullName>
    </recommendedName>
</protein>
<dbReference type="NCBIfam" id="TIGR01843">
    <property type="entry name" value="type_I_hlyD"/>
    <property type="match status" value="1"/>
</dbReference>
<evidence type="ECO:0000313" key="14">
    <source>
        <dbReference type="Proteomes" id="UP001595683"/>
    </source>
</evidence>
<keyword evidence="5 9" id="KW-0997">Cell inner membrane</keyword>
<evidence type="ECO:0000256" key="4">
    <source>
        <dbReference type="ARBA" id="ARBA00022475"/>
    </source>
</evidence>
<keyword evidence="14" id="KW-1185">Reference proteome</keyword>
<sequence length="450" mass="49298">MSAPLAPGAAQQLLPALWTDAPEEARPHAPRLLVRLVAALAGLMILLFALAALVPIGGAVIGGGQVGVETRVKRIAHPTGGVIAAIAVINGQHVRQGELLMRLDDRVTGADATYSNLTVEQLLAQKARLEAERLGLGQVVFPPELVGSANPSARKAMADEQHLFAMRQTEEGQLRAQLSARVAQYNQQITGLQAQIDALRQQRHLIEPERQGVRDLWDKQLVTINRLNQLERTAVDIDGQVAQLQAQIAQTRARITEAQEQSIQTVQTRRVQAGTDLAQVNTALNQQQLRKVSASDQKDRSEIRAPYSGTIEKIAFAAIGDVVRPAEPIMEIVPDHDVMIVEASISPTDIDQVRVGQAARVRFSAFNRAATPEIPGRVIYVATDRTDNQETRQAYYTVRIAVDQAAVQREGLALRSGMPAETYIETGNRSLLSYVTKPLRDQFMRAFRDN</sequence>
<keyword evidence="7 9" id="KW-1133">Transmembrane helix</keyword>
<dbReference type="Pfam" id="PF26002">
    <property type="entry name" value="Beta-barrel_AprE"/>
    <property type="match status" value="1"/>
</dbReference>
<dbReference type="Pfam" id="PF25994">
    <property type="entry name" value="HH_AprE"/>
    <property type="match status" value="1"/>
</dbReference>
<keyword evidence="3 9" id="KW-0813">Transport</keyword>
<dbReference type="PANTHER" id="PTHR30386:SF17">
    <property type="entry name" value="ALKALINE PROTEASE SECRETION PROTEIN APRE"/>
    <property type="match status" value="1"/>
</dbReference>
<comment type="caution">
    <text evidence="13">The sequence shown here is derived from an EMBL/GenBank/DDBJ whole genome shotgun (WGS) entry which is preliminary data.</text>
</comment>
<dbReference type="InterPro" id="IPR010129">
    <property type="entry name" value="T1SS_HlyD"/>
</dbReference>
<feature type="transmembrane region" description="Helical" evidence="9">
    <location>
        <begin position="32"/>
        <end position="54"/>
    </location>
</feature>
<reference evidence="14" key="1">
    <citation type="journal article" date="2019" name="Int. J. Syst. Evol. Microbiol.">
        <title>The Global Catalogue of Microorganisms (GCM) 10K type strain sequencing project: providing services to taxonomists for standard genome sequencing and annotation.</title>
        <authorList>
            <consortium name="The Broad Institute Genomics Platform"/>
            <consortium name="The Broad Institute Genome Sequencing Center for Infectious Disease"/>
            <person name="Wu L."/>
            <person name="Ma J."/>
        </authorList>
    </citation>
    <scope>NUCLEOTIDE SEQUENCE [LARGE SCALE GENOMIC DNA]</scope>
    <source>
        <strain evidence="14">KCTC 42224</strain>
    </source>
</reference>
<dbReference type="Gene3D" id="6.10.140.920">
    <property type="match status" value="1"/>
</dbReference>
<proteinExistence type="inferred from homology"/>
<evidence type="ECO:0000256" key="5">
    <source>
        <dbReference type="ARBA" id="ARBA00022519"/>
    </source>
</evidence>
<dbReference type="InterPro" id="IPR058982">
    <property type="entry name" value="Beta-barrel_AprE"/>
</dbReference>
<dbReference type="InterPro" id="IPR050739">
    <property type="entry name" value="MFP"/>
</dbReference>
<comment type="subcellular location">
    <subcellularLocation>
        <location evidence="1 9">Cell inner membrane</location>
        <topology evidence="1 9">Single-pass membrane protein</topology>
    </subcellularLocation>
</comment>
<evidence type="ECO:0000313" key="13">
    <source>
        <dbReference type="EMBL" id="MFC3671602.1"/>
    </source>
</evidence>
<evidence type="ECO:0000256" key="2">
    <source>
        <dbReference type="ARBA" id="ARBA00009477"/>
    </source>
</evidence>
<dbReference type="Proteomes" id="UP001595683">
    <property type="component" value="Unassembled WGS sequence"/>
</dbReference>
<gene>
    <name evidence="13" type="ORF">ACFOOT_09190</name>
</gene>
<feature type="coiled-coil region" evidence="10">
    <location>
        <begin position="175"/>
        <end position="202"/>
    </location>
</feature>
<dbReference type="PRINTS" id="PR01490">
    <property type="entry name" value="RTXTOXIND"/>
</dbReference>
<keyword evidence="8 9" id="KW-0472">Membrane</keyword>
<feature type="domain" description="AprE-like beta-barrel" evidence="12">
    <location>
        <begin position="339"/>
        <end position="427"/>
    </location>
</feature>
<comment type="similarity">
    <text evidence="2 9">Belongs to the membrane fusion protein (MFP) (TC 8.A.1) family.</text>
</comment>
<accession>A0ABV7V3Q6</accession>
<feature type="coiled-coil region" evidence="10">
    <location>
        <begin position="227"/>
        <end position="261"/>
    </location>
</feature>
<evidence type="ECO:0000256" key="8">
    <source>
        <dbReference type="ARBA" id="ARBA00023136"/>
    </source>
</evidence>
<feature type="domain" description="AprE-like long alpha-helical hairpin" evidence="11">
    <location>
        <begin position="118"/>
        <end position="297"/>
    </location>
</feature>
<dbReference type="PANTHER" id="PTHR30386">
    <property type="entry name" value="MEMBRANE FUSION SUBUNIT OF EMRAB-TOLC MULTIDRUG EFFLUX PUMP"/>
    <property type="match status" value="1"/>
</dbReference>
<dbReference type="RefSeq" id="WP_191324419.1">
    <property type="nucleotide sequence ID" value="NZ_BMZP01000008.1"/>
</dbReference>
<evidence type="ECO:0000256" key="7">
    <source>
        <dbReference type="ARBA" id="ARBA00022989"/>
    </source>
</evidence>